<comment type="caution">
    <text evidence="1">The sequence shown here is derived from an EMBL/GenBank/DDBJ whole genome shotgun (WGS) entry which is preliminary data.</text>
</comment>
<evidence type="ECO:0000313" key="2">
    <source>
        <dbReference type="Proteomes" id="UP000789524"/>
    </source>
</evidence>
<sequence length="181" mass="20213">MIPYVTHNRSAAGRGTWRNSINKIKQLSETQRGEAPELTATHSILSGRGSSYSSGTHFKRHESQPGPGVLVCHTHVSLPLVSVLVPVSVYTASIPFLCSLRGRKPSPPPLHHVSIRWGGVHRSPRSTSSGGGPRVRSYVYRSTRYYGSCGGARWRARTPRTGSRELMEHRWFTRARRLECR</sequence>
<accession>A0A8J2QL29</accession>
<protein>
    <submittedName>
        <fullName evidence="1">(African queen) hypothetical protein</fullName>
    </submittedName>
</protein>
<dbReference type="EMBL" id="CAKASE010000053">
    <property type="protein sequence ID" value="CAG9565117.1"/>
    <property type="molecule type" value="Genomic_DNA"/>
</dbReference>
<reference evidence="1" key="1">
    <citation type="submission" date="2021-09" db="EMBL/GenBank/DDBJ databases">
        <authorList>
            <person name="Martin H S."/>
        </authorList>
    </citation>
    <scope>NUCLEOTIDE SEQUENCE</scope>
</reference>
<organism evidence="1 2">
    <name type="scientific">Danaus chrysippus</name>
    <name type="common">African queen</name>
    <dbReference type="NCBI Taxonomy" id="151541"/>
    <lineage>
        <taxon>Eukaryota</taxon>
        <taxon>Metazoa</taxon>
        <taxon>Ecdysozoa</taxon>
        <taxon>Arthropoda</taxon>
        <taxon>Hexapoda</taxon>
        <taxon>Insecta</taxon>
        <taxon>Pterygota</taxon>
        <taxon>Neoptera</taxon>
        <taxon>Endopterygota</taxon>
        <taxon>Lepidoptera</taxon>
        <taxon>Glossata</taxon>
        <taxon>Ditrysia</taxon>
        <taxon>Papilionoidea</taxon>
        <taxon>Nymphalidae</taxon>
        <taxon>Danainae</taxon>
        <taxon>Danaini</taxon>
        <taxon>Danaina</taxon>
        <taxon>Danaus</taxon>
        <taxon>Anosia</taxon>
    </lineage>
</organism>
<keyword evidence="2" id="KW-1185">Reference proteome</keyword>
<name>A0A8J2QL29_9NEOP</name>
<dbReference type="AlphaFoldDB" id="A0A8J2QL29"/>
<evidence type="ECO:0000313" key="1">
    <source>
        <dbReference type="EMBL" id="CAG9565117.1"/>
    </source>
</evidence>
<gene>
    <name evidence="1" type="ORF">DCHRY22_LOCUS6023</name>
</gene>
<proteinExistence type="predicted"/>
<dbReference type="Proteomes" id="UP000789524">
    <property type="component" value="Unassembled WGS sequence"/>
</dbReference>